<evidence type="ECO:0000313" key="9">
    <source>
        <dbReference type="EMBL" id="WLD59531.1"/>
    </source>
</evidence>
<name>A0AB38YJK7_9GAMM</name>
<dbReference type="HAMAP" id="MF_00017">
    <property type="entry name" value="RecR"/>
    <property type="match status" value="1"/>
</dbReference>
<dbReference type="InterPro" id="IPR023627">
    <property type="entry name" value="Rcmb_RecR"/>
</dbReference>
<dbReference type="CDD" id="cd01025">
    <property type="entry name" value="TOPRIM_recR"/>
    <property type="match status" value="1"/>
</dbReference>
<keyword evidence="6 7" id="KW-0234">DNA repair</keyword>
<organism evidence="9">
    <name type="scientific">Salinispirillum sp. LH 10-3-1</name>
    <dbReference type="NCBI Taxonomy" id="2952525"/>
    <lineage>
        <taxon>Bacteria</taxon>
        <taxon>Pseudomonadati</taxon>
        <taxon>Pseudomonadota</taxon>
        <taxon>Gammaproteobacteria</taxon>
        <taxon>Oceanospirillales</taxon>
        <taxon>Saccharospirillaceae</taxon>
        <taxon>Salinispirillum</taxon>
    </lineage>
</organism>
<dbReference type="Pfam" id="PF21176">
    <property type="entry name" value="RecR_HhH"/>
    <property type="match status" value="1"/>
</dbReference>
<dbReference type="AlphaFoldDB" id="A0AB38YJK7"/>
<dbReference type="SUPFAM" id="SSF111304">
    <property type="entry name" value="Recombination protein RecR"/>
    <property type="match status" value="1"/>
</dbReference>
<keyword evidence="3 7" id="KW-0863">Zinc-finger</keyword>
<evidence type="ECO:0000256" key="3">
    <source>
        <dbReference type="ARBA" id="ARBA00022771"/>
    </source>
</evidence>
<evidence type="ECO:0000256" key="4">
    <source>
        <dbReference type="ARBA" id="ARBA00022833"/>
    </source>
</evidence>
<comment type="function">
    <text evidence="7">May play a role in DNA repair. It seems to be involved in an RecBC-independent recombinational process of DNA repair. It may act with RecF and RecO.</text>
</comment>
<dbReference type="PANTHER" id="PTHR30446:SF0">
    <property type="entry name" value="RECOMBINATION PROTEIN RECR"/>
    <property type="match status" value="1"/>
</dbReference>
<keyword evidence="5 7" id="KW-0233">DNA recombination</keyword>
<dbReference type="Gene3D" id="3.40.1360.10">
    <property type="match status" value="1"/>
</dbReference>
<keyword evidence="2 7" id="KW-0227">DNA damage</keyword>
<evidence type="ECO:0000256" key="5">
    <source>
        <dbReference type="ARBA" id="ARBA00023172"/>
    </source>
</evidence>
<dbReference type="GO" id="GO:0003677">
    <property type="term" value="F:DNA binding"/>
    <property type="evidence" value="ECO:0007669"/>
    <property type="project" value="UniProtKB-UniRule"/>
</dbReference>
<dbReference type="NCBIfam" id="TIGR00615">
    <property type="entry name" value="recR"/>
    <property type="match status" value="1"/>
</dbReference>
<dbReference type="CDD" id="cd00080">
    <property type="entry name" value="H3TH_StructSpec-5'-nucleases"/>
    <property type="match status" value="1"/>
</dbReference>
<dbReference type="InterPro" id="IPR015967">
    <property type="entry name" value="Rcmb_RecR_Znf"/>
</dbReference>
<comment type="similarity">
    <text evidence="7">Belongs to the RecR family.</text>
</comment>
<dbReference type="InterPro" id="IPR006171">
    <property type="entry name" value="TOPRIM_dom"/>
</dbReference>
<dbReference type="Gene3D" id="1.10.8.420">
    <property type="entry name" value="RecR Domain 1"/>
    <property type="match status" value="1"/>
</dbReference>
<keyword evidence="1 7" id="KW-0479">Metal-binding</keyword>
<dbReference type="Pfam" id="PF13662">
    <property type="entry name" value="Toprim_4"/>
    <property type="match status" value="1"/>
</dbReference>
<evidence type="ECO:0000259" key="8">
    <source>
        <dbReference type="PROSITE" id="PS50880"/>
    </source>
</evidence>
<sequence length="197" mass="21400">METLDELIAALRGLPTIGPKTARRLALHLLQRDRSGAEILATSLQQALQTLKPCTQCRQLSLSPLCDICSDEERQQATICVVESLDDLYLIEQTGVFEGRYYVLNGHLSPLDGIGPEELGIPQLLDQVAAGGIDELILALNPQVEGEATAQYIHDQIKSTGVKISRLAQGIPLGKELSRLDPATLSMALSGRTEHHD</sequence>
<reference evidence="9" key="1">
    <citation type="submission" date="2022-07" db="EMBL/GenBank/DDBJ databases">
        <title>Complete genome sequence of Salinispirillum sp. LH10-3-1 capable of multiple carbohydrate inversion isolated from a soda lake.</title>
        <authorList>
            <person name="Liu J."/>
            <person name="Zhai Y."/>
            <person name="Zhang H."/>
            <person name="Yang H."/>
            <person name="Qu J."/>
            <person name="Li J."/>
        </authorList>
    </citation>
    <scope>NUCLEOTIDE SEQUENCE</scope>
    <source>
        <strain evidence="9">LH 10-3-1</strain>
    </source>
</reference>
<dbReference type="SMART" id="SM00493">
    <property type="entry name" value="TOPRIM"/>
    <property type="match status" value="1"/>
</dbReference>
<dbReference type="PROSITE" id="PS01300">
    <property type="entry name" value="RECR"/>
    <property type="match status" value="1"/>
</dbReference>
<dbReference type="RefSeq" id="WP_304996823.1">
    <property type="nucleotide sequence ID" value="NZ_CP101717.1"/>
</dbReference>
<proteinExistence type="inferred from homology"/>
<evidence type="ECO:0000256" key="1">
    <source>
        <dbReference type="ARBA" id="ARBA00022723"/>
    </source>
</evidence>
<evidence type="ECO:0000256" key="6">
    <source>
        <dbReference type="ARBA" id="ARBA00023204"/>
    </source>
</evidence>
<accession>A0AB38YJK7</accession>
<dbReference type="InterPro" id="IPR000093">
    <property type="entry name" value="DNA_Rcmb_RecR"/>
</dbReference>
<gene>
    <name evidence="7 9" type="primary">recR</name>
    <name evidence="9" type="ORF">NFC81_07060</name>
</gene>
<dbReference type="GO" id="GO:0008270">
    <property type="term" value="F:zinc ion binding"/>
    <property type="evidence" value="ECO:0007669"/>
    <property type="project" value="UniProtKB-KW"/>
</dbReference>
<evidence type="ECO:0000256" key="2">
    <source>
        <dbReference type="ARBA" id="ARBA00022763"/>
    </source>
</evidence>
<dbReference type="GO" id="GO:0006281">
    <property type="term" value="P:DNA repair"/>
    <property type="evidence" value="ECO:0007669"/>
    <property type="project" value="UniProtKB-UniRule"/>
</dbReference>
<dbReference type="InterPro" id="IPR034137">
    <property type="entry name" value="TOPRIM_RecR"/>
</dbReference>
<feature type="domain" description="Toprim" evidence="8">
    <location>
        <begin position="77"/>
        <end position="172"/>
    </location>
</feature>
<dbReference type="EMBL" id="CP101717">
    <property type="protein sequence ID" value="WLD59531.1"/>
    <property type="molecule type" value="Genomic_DNA"/>
</dbReference>
<dbReference type="GO" id="GO:0006310">
    <property type="term" value="P:DNA recombination"/>
    <property type="evidence" value="ECO:0007669"/>
    <property type="project" value="UniProtKB-UniRule"/>
</dbReference>
<feature type="zinc finger region" description="C4-type" evidence="7">
    <location>
        <begin position="54"/>
        <end position="69"/>
    </location>
</feature>
<dbReference type="PROSITE" id="PS50880">
    <property type="entry name" value="TOPRIM"/>
    <property type="match status" value="1"/>
</dbReference>
<evidence type="ECO:0000256" key="7">
    <source>
        <dbReference type="HAMAP-Rule" id="MF_00017"/>
    </source>
</evidence>
<dbReference type="PANTHER" id="PTHR30446">
    <property type="entry name" value="RECOMBINATION PROTEIN RECR"/>
    <property type="match status" value="1"/>
</dbReference>
<protein>
    <recommendedName>
        <fullName evidence="7">Recombination protein RecR</fullName>
    </recommendedName>
</protein>
<keyword evidence="4 7" id="KW-0862">Zinc</keyword>